<dbReference type="HOGENOM" id="CLU_1025714_0_0_3"/>
<keyword evidence="2" id="KW-1185">Reference proteome</keyword>
<dbReference type="OrthoDB" id="9793236at2"/>
<dbReference type="EMBL" id="CP001291">
    <property type="protein sequence ID" value="ACK71730.1"/>
    <property type="molecule type" value="Genomic_DNA"/>
</dbReference>
<evidence type="ECO:0000313" key="2">
    <source>
        <dbReference type="Proteomes" id="UP000002384"/>
    </source>
</evidence>
<accession>B7KE32</accession>
<name>B7KE32_GLOC7</name>
<reference evidence="2" key="1">
    <citation type="journal article" date="2011" name="MBio">
        <title>Novel metabolic attributes of the genus Cyanothece, comprising a group of unicellular nitrogen-fixing Cyanobacteria.</title>
        <authorList>
            <person name="Bandyopadhyay A."/>
            <person name="Elvitigala T."/>
            <person name="Welsh E."/>
            <person name="Stockel J."/>
            <person name="Liberton M."/>
            <person name="Min H."/>
            <person name="Sherman L.A."/>
            <person name="Pakrasi H.B."/>
        </authorList>
    </citation>
    <scope>NUCLEOTIDE SEQUENCE [LARGE SCALE GENOMIC DNA]</scope>
    <source>
        <strain evidence="2">PCC 7424</strain>
    </source>
</reference>
<dbReference type="AlphaFoldDB" id="B7KE32"/>
<sequence>MLQKHKTKIYDGVKFIDLCNSMIEDRPINQDEDEILKIIRKYSGGNPYATISYNQISADDWRKISNEMIESIIREYIEQTEIDYIRLRWFYRRLTQIGHPGAINISLEEIEKLSPCFPNICTYLASLQSIEPENWRQIGERLLKLLDSDEVEGNEYFRLSILSLFTKNQYINHFPTLASRYTSSEPFVRREILLAAKQNRAVDWLREHKENYQTMDSWQKMAYIFGMADFPRDDKKFFLNLNKCKFDRPFEQVLAKWAKDYNSTDSISSPT</sequence>
<dbReference type="RefSeq" id="WP_015955326.1">
    <property type="nucleotide sequence ID" value="NC_011729.1"/>
</dbReference>
<dbReference type="KEGG" id="cyc:PCC7424_3331"/>
<organism evidence="1 2">
    <name type="scientific">Gloeothece citriformis (strain PCC 7424)</name>
    <name type="common">Cyanothece sp. (strain PCC 7424)</name>
    <dbReference type="NCBI Taxonomy" id="65393"/>
    <lineage>
        <taxon>Bacteria</taxon>
        <taxon>Bacillati</taxon>
        <taxon>Cyanobacteriota</taxon>
        <taxon>Cyanophyceae</taxon>
        <taxon>Oscillatoriophycideae</taxon>
        <taxon>Chroococcales</taxon>
        <taxon>Aphanothecaceae</taxon>
        <taxon>Gloeothece</taxon>
        <taxon>Gloeothece citriformis</taxon>
    </lineage>
</organism>
<protein>
    <submittedName>
        <fullName evidence="1">Uncharacterized protein</fullName>
    </submittedName>
</protein>
<evidence type="ECO:0000313" key="1">
    <source>
        <dbReference type="EMBL" id="ACK71730.1"/>
    </source>
</evidence>
<dbReference type="Proteomes" id="UP000002384">
    <property type="component" value="Chromosome"/>
</dbReference>
<gene>
    <name evidence="1" type="ordered locus">PCC7424_3331</name>
</gene>
<proteinExistence type="predicted"/>
<dbReference type="eggNOG" id="COG3344">
    <property type="taxonomic scope" value="Bacteria"/>
</dbReference>